<evidence type="ECO:0000313" key="1">
    <source>
        <dbReference type="EMBL" id="QOV47313.1"/>
    </source>
</evidence>
<dbReference type="EMBL" id="CP063374">
    <property type="protein sequence ID" value="QOV47313.1"/>
    <property type="molecule type" value="Genomic_DNA"/>
</dbReference>
<organism evidence="1 2">
    <name type="scientific">Streptomyces chromofuscus</name>
    <dbReference type="NCBI Taxonomy" id="42881"/>
    <lineage>
        <taxon>Bacteria</taxon>
        <taxon>Bacillati</taxon>
        <taxon>Actinomycetota</taxon>
        <taxon>Actinomycetes</taxon>
        <taxon>Kitasatosporales</taxon>
        <taxon>Streptomycetaceae</taxon>
        <taxon>Streptomyces</taxon>
    </lineage>
</organism>
<dbReference type="AlphaFoldDB" id="A0A7M2TH88"/>
<protein>
    <submittedName>
        <fullName evidence="1">Uncharacterized protein</fullName>
    </submittedName>
</protein>
<dbReference type="KEGG" id="schf:IPT68_16410"/>
<reference evidence="1 2" key="1">
    <citation type="submission" date="2020-10" db="EMBL/GenBank/DDBJ databases">
        <title>Streptomyces chromofuscus complate genome analysis.</title>
        <authorList>
            <person name="Anwar N."/>
        </authorList>
    </citation>
    <scope>NUCLEOTIDE SEQUENCE [LARGE SCALE GENOMIC DNA]</scope>
    <source>
        <strain evidence="1 2">DSM 40273</strain>
    </source>
</reference>
<sequence length="74" mass="7867">MRIDSEKASTDVVEDGTHPSWQTEFAHTCGEPPAGSVAAAFLRFLAGRIGQDILRTNGSPSCAQTPNPLAREPT</sequence>
<dbReference type="Proteomes" id="UP000594008">
    <property type="component" value="Chromosome"/>
</dbReference>
<gene>
    <name evidence="1" type="ORF">IPT68_16410</name>
</gene>
<proteinExistence type="predicted"/>
<keyword evidence="2" id="KW-1185">Reference proteome</keyword>
<name>A0A7M2TH88_STRCW</name>
<dbReference type="RefSeq" id="WP_189700284.1">
    <property type="nucleotide sequence ID" value="NZ_BMTA01000017.1"/>
</dbReference>
<accession>A0A7M2TH88</accession>
<evidence type="ECO:0000313" key="2">
    <source>
        <dbReference type="Proteomes" id="UP000594008"/>
    </source>
</evidence>